<organism evidence="2 3">
    <name type="scientific">Kitasatospora misakiensis</name>
    <dbReference type="NCBI Taxonomy" id="67330"/>
    <lineage>
        <taxon>Bacteria</taxon>
        <taxon>Bacillati</taxon>
        <taxon>Actinomycetota</taxon>
        <taxon>Actinomycetes</taxon>
        <taxon>Kitasatosporales</taxon>
        <taxon>Streptomycetaceae</taxon>
        <taxon>Kitasatospora</taxon>
    </lineage>
</organism>
<evidence type="ECO:0000313" key="3">
    <source>
        <dbReference type="Proteomes" id="UP001595975"/>
    </source>
</evidence>
<dbReference type="RefSeq" id="WP_380229894.1">
    <property type="nucleotide sequence ID" value="NZ_JBHSOF010000088.1"/>
</dbReference>
<dbReference type="EMBL" id="JBHSOF010000088">
    <property type="protein sequence ID" value="MFC5668256.1"/>
    <property type="molecule type" value="Genomic_DNA"/>
</dbReference>
<evidence type="ECO:0000313" key="2">
    <source>
        <dbReference type="EMBL" id="MFC5668256.1"/>
    </source>
</evidence>
<protein>
    <submittedName>
        <fullName evidence="2">Uncharacterized protein</fullName>
    </submittedName>
</protein>
<sequence>MGTLYTPKQYEQVLDRRSGKVGEYMGTYAGSIHLRPPGGGCEWTTDPDRIEPLSPVSELEPAHPDGAPPRPAL</sequence>
<keyword evidence="3" id="KW-1185">Reference proteome</keyword>
<proteinExistence type="predicted"/>
<name>A0ABW0XCY4_9ACTN</name>
<dbReference type="Proteomes" id="UP001595975">
    <property type="component" value="Unassembled WGS sequence"/>
</dbReference>
<comment type="caution">
    <text evidence="2">The sequence shown here is derived from an EMBL/GenBank/DDBJ whole genome shotgun (WGS) entry which is preliminary data.</text>
</comment>
<evidence type="ECO:0000256" key="1">
    <source>
        <dbReference type="SAM" id="MobiDB-lite"/>
    </source>
</evidence>
<accession>A0ABW0XCY4</accession>
<reference evidence="3" key="1">
    <citation type="journal article" date="2019" name="Int. J. Syst. Evol. Microbiol.">
        <title>The Global Catalogue of Microorganisms (GCM) 10K type strain sequencing project: providing services to taxonomists for standard genome sequencing and annotation.</title>
        <authorList>
            <consortium name="The Broad Institute Genomics Platform"/>
            <consortium name="The Broad Institute Genome Sequencing Center for Infectious Disease"/>
            <person name="Wu L."/>
            <person name="Ma J."/>
        </authorList>
    </citation>
    <scope>NUCLEOTIDE SEQUENCE [LARGE SCALE GENOMIC DNA]</scope>
    <source>
        <strain evidence="3">CGMCC 4.1437</strain>
    </source>
</reference>
<gene>
    <name evidence="2" type="ORF">ACFP3U_35495</name>
</gene>
<feature type="region of interest" description="Disordered" evidence="1">
    <location>
        <begin position="44"/>
        <end position="73"/>
    </location>
</feature>